<gene>
    <name evidence="1" type="ORF">KOF26_05120</name>
</gene>
<dbReference type="Proteomes" id="UP000776276">
    <property type="component" value="Unassembled WGS sequence"/>
</dbReference>
<protein>
    <recommendedName>
        <fullName evidence="3">Invasion protein IalB, involved in pathogenesis</fullName>
    </recommendedName>
</protein>
<evidence type="ECO:0000313" key="2">
    <source>
        <dbReference type="Proteomes" id="UP000776276"/>
    </source>
</evidence>
<comment type="caution">
    <text evidence="1">The sequence shown here is derived from an EMBL/GenBank/DDBJ whole genome shotgun (WGS) entry which is preliminary data.</text>
</comment>
<organism evidence="1 2">
    <name type="scientific">Sphingomonas quercus</name>
    <dbReference type="NCBI Taxonomy" id="2842451"/>
    <lineage>
        <taxon>Bacteria</taxon>
        <taxon>Pseudomonadati</taxon>
        <taxon>Pseudomonadota</taxon>
        <taxon>Alphaproteobacteria</taxon>
        <taxon>Sphingomonadales</taxon>
        <taxon>Sphingomonadaceae</taxon>
        <taxon>Sphingomonas</taxon>
    </lineage>
</organism>
<sequence length="150" mass="15734">MLAFATVLLASPAAGRDLLGAWQGWAAFRDRDPPRCYAIARTPRAPRGFVAVAHFPGRQRAVRVHLSRPVAPGAPVRLTVDDRAIILPATGQEARGANAHADAAIIAAMRTGETLRIDATGTDGRRFRDAYALGGAASAIDAATLACPAR</sequence>
<evidence type="ECO:0000313" key="1">
    <source>
        <dbReference type="EMBL" id="MBU3077243.1"/>
    </source>
</evidence>
<reference evidence="1 2" key="1">
    <citation type="submission" date="2021-06" db="EMBL/GenBank/DDBJ databases">
        <title>Sphingomonas sp. XMGL2, whole genome shotgun sequencing project.</title>
        <authorList>
            <person name="Zhao G."/>
            <person name="Shen L."/>
        </authorList>
    </citation>
    <scope>NUCLEOTIDE SEQUENCE [LARGE SCALE GENOMIC DNA]</scope>
    <source>
        <strain evidence="1 2">XMGL2</strain>
    </source>
</reference>
<keyword evidence="2" id="KW-1185">Reference proteome</keyword>
<name>A0ABS6BG26_9SPHN</name>
<accession>A0ABS6BG26</accession>
<evidence type="ECO:0008006" key="3">
    <source>
        <dbReference type="Google" id="ProtNLM"/>
    </source>
</evidence>
<dbReference type="EMBL" id="JAHKRT010000002">
    <property type="protein sequence ID" value="MBU3077243.1"/>
    <property type="molecule type" value="Genomic_DNA"/>
</dbReference>
<proteinExistence type="predicted"/>